<dbReference type="Proteomes" id="UP000605986">
    <property type="component" value="Unassembled WGS sequence"/>
</dbReference>
<dbReference type="OrthoDB" id="272370at2759"/>
<protein>
    <recommendedName>
        <fullName evidence="4 9">Inositol-pentakisphosphate 2-kinase</fullName>
        <ecNumber evidence="3 9">2.7.1.158</ecNumber>
    </recommendedName>
</protein>
<organism evidence="11 12">
    <name type="scientific">Fusarium austroafricanum</name>
    <dbReference type="NCBI Taxonomy" id="2364996"/>
    <lineage>
        <taxon>Eukaryota</taxon>
        <taxon>Fungi</taxon>
        <taxon>Dikarya</taxon>
        <taxon>Ascomycota</taxon>
        <taxon>Pezizomycotina</taxon>
        <taxon>Sordariomycetes</taxon>
        <taxon>Hypocreomycetidae</taxon>
        <taxon>Hypocreales</taxon>
        <taxon>Nectriaceae</taxon>
        <taxon>Fusarium</taxon>
        <taxon>Fusarium concolor species complex</taxon>
    </lineage>
</organism>
<dbReference type="PANTHER" id="PTHR14456:SF2">
    <property type="entry name" value="INOSITOL-PENTAKISPHOSPHATE 2-KINASE"/>
    <property type="match status" value="1"/>
</dbReference>
<evidence type="ECO:0000256" key="9">
    <source>
        <dbReference type="RuleBase" id="RU364126"/>
    </source>
</evidence>
<proteinExistence type="inferred from homology"/>
<keyword evidence="12" id="KW-1185">Reference proteome</keyword>
<keyword evidence="7 9" id="KW-0418">Kinase</keyword>
<gene>
    <name evidence="11" type="ORF">F53441_4664</name>
</gene>
<feature type="region of interest" description="Disordered" evidence="10">
    <location>
        <begin position="1"/>
        <end position="28"/>
    </location>
</feature>
<dbReference type="GO" id="GO:0032958">
    <property type="term" value="P:inositol phosphate biosynthetic process"/>
    <property type="evidence" value="ECO:0007669"/>
    <property type="project" value="TreeGrafter"/>
</dbReference>
<evidence type="ECO:0000256" key="8">
    <source>
        <dbReference type="ARBA" id="ARBA00022840"/>
    </source>
</evidence>
<comment type="domain">
    <text evidence="9">The EXKPK motif is conserved in inositol-pentakisphosphate 2-kinases of both family 1 and 2.</text>
</comment>
<evidence type="ECO:0000256" key="5">
    <source>
        <dbReference type="ARBA" id="ARBA00022679"/>
    </source>
</evidence>
<accession>A0A8H4P986</accession>
<comment type="catalytic activity">
    <reaction evidence="9">
        <text>1D-myo-inositol 1,3,4,5,6-pentakisphosphate + ATP = 1D-myo-inositol hexakisphosphate + ADP + H(+)</text>
        <dbReference type="Rhea" id="RHEA:20313"/>
        <dbReference type="ChEBI" id="CHEBI:15378"/>
        <dbReference type="ChEBI" id="CHEBI:30616"/>
        <dbReference type="ChEBI" id="CHEBI:57733"/>
        <dbReference type="ChEBI" id="CHEBI:58130"/>
        <dbReference type="ChEBI" id="CHEBI:456216"/>
        <dbReference type="EC" id="2.7.1.158"/>
    </reaction>
</comment>
<comment type="similarity">
    <text evidence="2">Belongs to the IPK1 type 1 family.</text>
</comment>
<keyword evidence="8 9" id="KW-0067">ATP-binding</keyword>
<evidence type="ECO:0000256" key="3">
    <source>
        <dbReference type="ARBA" id="ARBA00012023"/>
    </source>
</evidence>
<comment type="caution">
    <text evidence="11">The sequence shown here is derived from an EMBL/GenBank/DDBJ whole genome shotgun (WGS) entry which is preliminary data.</text>
</comment>
<keyword evidence="6 9" id="KW-0547">Nucleotide-binding</keyword>
<evidence type="ECO:0000256" key="4">
    <source>
        <dbReference type="ARBA" id="ARBA00014846"/>
    </source>
</evidence>
<dbReference type="GO" id="GO:0005634">
    <property type="term" value="C:nucleus"/>
    <property type="evidence" value="ECO:0007669"/>
    <property type="project" value="TreeGrafter"/>
</dbReference>
<dbReference type="GO" id="GO:0005524">
    <property type="term" value="F:ATP binding"/>
    <property type="evidence" value="ECO:0007669"/>
    <property type="project" value="UniProtKB-KW"/>
</dbReference>
<comment type="function">
    <text evidence="9">Phosphorylates Ins(1,3,4,5,6)P5 at position 2 to form Ins(1,2,3,4,5,6)P6 (InsP6 or phytate).</text>
</comment>
<evidence type="ECO:0000313" key="12">
    <source>
        <dbReference type="Proteomes" id="UP000605986"/>
    </source>
</evidence>
<comment type="function">
    <text evidence="1">Has kinase activity and phosphorylates inositol-1,3,4,5,6-pentakisphosphate (Ins(1,3,4,5,6)P5) to produce 1,2,3,4,5,6-hexakisphosphate (InsP6), also known as phytate.</text>
</comment>
<name>A0A8H4P986_9HYPO</name>
<dbReference type="AlphaFoldDB" id="A0A8H4P986"/>
<feature type="compositionally biased region" description="Polar residues" evidence="10">
    <location>
        <begin position="1"/>
        <end position="15"/>
    </location>
</feature>
<dbReference type="PANTHER" id="PTHR14456">
    <property type="entry name" value="INOSITOL POLYPHOSPHATE KINASE 1"/>
    <property type="match status" value="1"/>
</dbReference>
<dbReference type="InterPro" id="IPR009286">
    <property type="entry name" value="Ins_P5_2-kin"/>
</dbReference>
<evidence type="ECO:0000256" key="1">
    <source>
        <dbReference type="ARBA" id="ARBA00003979"/>
    </source>
</evidence>
<dbReference type="Pfam" id="PF06090">
    <property type="entry name" value="Ins_P5_2-kin"/>
    <property type="match status" value="2"/>
</dbReference>
<dbReference type="GO" id="GO:0035299">
    <property type="term" value="F:inositol-1,3,4,5,6-pentakisphosphate 2-kinase activity"/>
    <property type="evidence" value="ECO:0007669"/>
    <property type="project" value="UniProtKB-EC"/>
</dbReference>
<evidence type="ECO:0000256" key="7">
    <source>
        <dbReference type="ARBA" id="ARBA00022777"/>
    </source>
</evidence>
<sequence length="474" mass="53902">MSTPSLSDGQLTPTDTDPDLCFSSSEDDHVWPTPQDVVEMSIMLNGSAVPLSWTRESLKRLPIGSRPIKMVGEGAANVVFELGIPEGNMWANDFNGWLLRVAKAPASGQPARFNYLKQQEFYAKQITPFLKTHAIQQQLVVLRHTNIIPQLNAFLRSIDHLRKEKFRGSFVSESNWGLLVEDMRVSDPKNSILIEFKPKWLNQSPSAPQGAIRCRQCAMELFNYLRDPNPSRHAPEQKPCPLTLANPDAPVAISSPFRFAPKLASKANNPMVRELLAKTADHQVIRDLRWLQKLADSKGPLQAEKNDPMFSLAMTVRDCTCFVQMNLGPDVPPEQRLRVRLGDFDLKDTDIKFKRWTSAETDLIESGCYIADWIMCNGQYYHPPTKCLLEWTRRRDRFVKIIGIKAKDSHHNNNKAVHFPAEAMTKQALVYWMTTHPAKLTGLLEPGRKDKPKNEVCPFRIEPPNLLKWVSKRT</sequence>
<evidence type="ECO:0000256" key="2">
    <source>
        <dbReference type="ARBA" id="ARBA00008305"/>
    </source>
</evidence>
<evidence type="ECO:0000256" key="6">
    <source>
        <dbReference type="ARBA" id="ARBA00022741"/>
    </source>
</evidence>
<keyword evidence="5 9" id="KW-0808">Transferase</keyword>
<evidence type="ECO:0000256" key="10">
    <source>
        <dbReference type="SAM" id="MobiDB-lite"/>
    </source>
</evidence>
<dbReference type="EMBL" id="JAADJG010000183">
    <property type="protein sequence ID" value="KAF4452552.1"/>
    <property type="molecule type" value="Genomic_DNA"/>
</dbReference>
<dbReference type="EC" id="2.7.1.158" evidence="3 9"/>
<reference evidence="11" key="1">
    <citation type="submission" date="2020-01" db="EMBL/GenBank/DDBJ databases">
        <title>Identification and distribution of gene clusters putatively required for synthesis of sphingolipid metabolism inhibitors in phylogenetically diverse species of the filamentous fungus Fusarium.</title>
        <authorList>
            <person name="Kim H.-S."/>
            <person name="Busman M."/>
            <person name="Brown D.W."/>
            <person name="Divon H."/>
            <person name="Uhlig S."/>
            <person name="Proctor R.H."/>
        </authorList>
    </citation>
    <scope>NUCLEOTIDE SEQUENCE</scope>
    <source>
        <strain evidence="11">NRRL 53441</strain>
    </source>
</reference>
<evidence type="ECO:0000313" key="11">
    <source>
        <dbReference type="EMBL" id="KAF4452552.1"/>
    </source>
</evidence>